<dbReference type="Gene3D" id="3.30.450.20">
    <property type="entry name" value="PAS domain"/>
    <property type="match status" value="1"/>
</dbReference>
<dbReference type="GO" id="GO:0009927">
    <property type="term" value="F:histidine phosphotransfer kinase activity"/>
    <property type="evidence" value="ECO:0007669"/>
    <property type="project" value="TreeGrafter"/>
</dbReference>
<evidence type="ECO:0000256" key="9">
    <source>
        <dbReference type="ARBA" id="ARBA00074306"/>
    </source>
</evidence>
<dbReference type="PROSITE" id="PS50109">
    <property type="entry name" value="HIS_KIN"/>
    <property type="match status" value="2"/>
</dbReference>
<feature type="domain" description="HAMP" evidence="15">
    <location>
        <begin position="381"/>
        <end position="433"/>
    </location>
</feature>
<proteinExistence type="inferred from homology"/>
<dbReference type="Gene3D" id="1.10.287.130">
    <property type="match status" value="2"/>
</dbReference>
<feature type="domain" description="Histidine kinase" evidence="13">
    <location>
        <begin position="455"/>
        <end position="677"/>
    </location>
</feature>
<dbReference type="SMART" id="SM00448">
    <property type="entry name" value="REC"/>
    <property type="match status" value="1"/>
</dbReference>
<name>A0A1J1LGA8_9CYAN</name>
<evidence type="ECO:0000259" key="13">
    <source>
        <dbReference type="PROSITE" id="PS50109"/>
    </source>
</evidence>
<evidence type="ECO:0000313" key="16">
    <source>
        <dbReference type="EMBL" id="CUR31605.1"/>
    </source>
</evidence>
<feature type="domain" description="Histidine kinase" evidence="13">
    <location>
        <begin position="913"/>
        <end position="1171"/>
    </location>
</feature>
<feature type="transmembrane region" description="Helical" evidence="12">
    <location>
        <begin position="21"/>
        <end position="43"/>
    </location>
</feature>
<dbReference type="CDD" id="cd06225">
    <property type="entry name" value="HAMP"/>
    <property type="match status" value="1"/>
</dbReference>
<evidence type="ECO:0000259" key="15">
    <source>
        <dbReference type="PROSITE" id="PS50885"/>
    </source>
</evidence>
<dbReference type="Gene3D" id="3.40.50.2300">
    <property type="match status" value="1"/>
</dbReference>
<keyword evidence="8" id="KW-0902">Two-component regulatory system</keyword>
<sequence>MVRFHKKLFPQSKSSITRETLIKMAVRIAFVILGSTALSYLHLMSILETQTIKQLDKYIVERGQRESNIFTLAEDNHAVLEQEIKRRLEEWEDYDPQAEFDQRFVRSHDGVIRNQPEKFDRSRQAGVYIGKNVELTPEIRRRVLIFYDLVISFGMAWRSRFQNTYINTPENIGIMYWPEVPWAENTTSDLYIPNEDSFWITNSQHNPSRQTVCTGLSYDRIARDWTISCGTPVDIAGKQVATIGHDIVLNELLERTLQDRLPGTYNLIFRSDGRLIAHPDKMDEIKDKQGKFEITQSQDLHLIRIFELVKHLESGQVVVKNDQDQEYLAVAKLETPDWYFVTVFPKSILAEVAFKNARFVLILGGISLIFEIVILLFVLRQQVAEPLSQLMVATEQIATGDFNINLDIKRSDELGQLASSFNTMAGEVQAREVRLKQAQNALKRTDKLKDEFLANTSHELRTPLNGIIGIAESLIDGTTGQLTSATLSNLRMIVSSGRRLANLVNDILDFSKLKHKTLELQLKPVGLREVVEVVITLSQPLIDQKKLQIHNKISPLLPAVIADENRLQQIFHNLIGNALKFTDSGKIEITAQAISNSASQQLQITVSDTGIGIPEDKLERIFESFEQADGSTARIYGGTGLGLAITKQLIELQGGEIWVESTLNEGSQFHFTLPISLDLESHSSSISILNLRDHFPSSVVMSSAVSVYSEDRFTENEEQVIEENSSTLIQDQQQVYKILVVDDEPVNRQVLVNHLSLYQYEITEAASGYEALDLLRNGFKPDLILLDVMMPRMTGYEVTRKVREIWQPNELPIVLLTAKNQVSDLVIGLQAGANDYVTKPITKSELIARITTHCTQAATFLENARLYLELQASEARERERSMQLEQSLEQLKNVQLQMIQAEKMASIGQLVAGVGHEINNPISFILGNLSYAETSVKDLIELILLYQDKYPQPCLEIVEKIEKIDLSYLIEDLPQVITSLKMGSERIRQISIALRTFSRRDTDQKVEFNLHEGIESTLMILKHRLQGNSKRPEITIIKDYGDLPPINCYPGQLNQVFLNLVANAIDALDDAMEDRAYREHYNSPQKISIHTELSQDEQWAIIRIKDNGMGMIESVKQKIFEHLFTTKPVGKGTGIGLSISHQIIMEKHGGKLSCVSSWGEGSEFIIEIPVE</sequence>
<dbReference type="InterPro" id="IPR003661">
    <property type="entry name" value="HisK_dim/P_dom"/>
</dbReference>
<feature type="transmembrane region" description="Helical" evidence="12">
    <location>
        <begin position="359"/>
        <end position="379"/>
    </location>
</feature>
<evidence type="ECO:0000256" key="1">
    <source>
        <dbReference type="ARBA" id="ARBA00000085"/>
    </source>
</evidence>
<evidence type="ECO:0000313" key="17">
    <source>
        <dbReference type="Proteomes" id="UP000184315"/>
    </source>
</evidence>
<organism evidence="16 17">
    <name type="scientific">Planktothrix tepida PCC 9214</name>
    <dbReference type="NCBI Taxonomy" id="671072"/>
    <lineage>
        <taxon>Bacteria</taxon>
        <taxon>Bacillati</taxon>
        <taxon>Cyanobacteriota</taxon>
        <taxon>Cyanophyceae</taxon>
        <taxon>Oscillatoriophycideae</taxon>
        <taxon>Oscillatoriales</taxon>
        <taxon>Microcoleaceae</taxon>
        <taxon>Planktothrix</taxon>
    </lineage>
</organism>
<evidence type="ECO:0000256" key="2">
    <source>
        <dbReference type="ARBA" id="ARBA00004370"/>
    </source>
</evidence>
<dbReference type="PRINTS" id="PR00344">
    <property type="entry name" value="BCTRLSENSOR"/>
</dbReference>
<dbReference type="EMBL" id="CZDF01000132">
    <property type="protein sequence ID" value="CUR31605.1"/>
    <property type="molecule type" value="Genomic_DNA"/>
</dbReference>
<gene>
    <name evidence="16" type="ORF">PL9214291196</name>
</gene>
<accession>A0A1J1LGA8</accession>
<dbReference type="InterPro" id="IPR003594">
    <property type="entry name" value="HATPase_dom"/>
</dbReference>
<evidence type="ECO:0000256" key="10">
    <source>
        <dbReference type="PROSITE-ProRule" id="PRU00169"/>
    </source>
</evidence>
<dbReference type="CDD" id="cd00082">
    <property type="entry name" value="HisKA"/>
    <property type="match status" value="2"/>
</dbReference>
<dbReference type="SMART" id="SM00388">
    <property type="entry name" value="HisKA"/>
    <property type="match status" value="2"/>
</dbReference>
<evidence type="ECO:0000256" key="5">
    <source>
        <dbReference type="ARBA" id="ARBA00022553"/>
    </source>
</evidence>
<dbReference type="Pfam" id="PF00072">
    <property type="entry name" value="Response_reg"/>
    <property type="match status" value="1"/>
</dbReference>
<dbReference type="Proteomes" id="UP000184315">
    <property type="component" value="Unassembled WGS sequence"/>
</dbReference>
<dbReference type="GO" id="GO:0000155">
    <property type="term" value="F:phosphorelay sensor kinase activity"/>
    <property type="evidence" value="ECO:0007669"/>
    <property type="project" value="InterPro"/>
</dbReference>
<keyword evidence="6 16" id="KW-0808">Transferase</keyword>
<dbReference type="InterPro" id="IPR036890">
    <property type="entry name" value="HATPase_C_sf"/>
</dbReference>
<dbReference type="InterPro" id="IPR005467">
    <property type="entry name" value="His_kinase_dom"/>
</dbReference>
<dbReference type="InterPro" id="IPR036097">
    <property type="entry name" value="HisK_dim/P_sf"/>
</dbReference>
<comment type="similarity">
    <text evidence="3">In the N-terminal section; belongs to the phytochrome family.</text>
</comment>
<dbReference type="InterPro" id="IPR003660">
    <property type="entry name" value="HAMP_dom"/>
</dbReference>
<dbReference type="CDD" id="cd18774">
    <property type="entry name" value="PDC2_HK_sensor"/>
    <property type="match status" value="1"/>
</dbReference>
<evidence type="ECO:0000256" key="11">
    <source>
        <dbReference type="SAM" id="Coils"/>
    </source>
</evidence>
<dbReference type="SUPFAM" id="SSF47384">
    <property type="entry name" value="Homodimeric domain of signal transducing histidine kinase"/>
    <property type="match status" value="2"/>
</dbReference>
<keyword evidence="12" id="KW-1133">Transmembrane helix</keyword>
<dbReference type="PANTHER" id="PTHR43047:SF72">
    <property type="entry name" value="OSMOSENSING HISTIDINE PROTEIN KINASE SLN1"/>
    <property type="match status" value="1"/>
</dbReference>
<dbReference type="SUPFAM" id="SSF55874">
    <property type="entry name" value="ATPase domain of HSP90 chaperone/DNA topoisomerase II/histidine kinase"/>
    <property type="match status" value="2"/>
</dbReference>
<dbReference type="InterPro" id="IPR011006">
    <property type="entry name" value="CheY-like_superfamily"/>
</dbReference>
<dbReference type="EC" id="2.7.13.3" evidence="4"/>
<dbReference type="InterPro" id="IPR001789">
    <property type="entry name" value="Sig_transdc_resp-reg_receiver"/>
</dbReference>
<dbReference type="PROSITE" id="PS50885">
    <property type="entry name" value="HAMP"/>
    <property type="match status" value="1"/>
</dbReference>
<evidence type="ECO:0000256" key="4">
    <source>
        <dbReference type="ARBA" id="ARBA00012438"/>
    </source>
</evidence>
<evidence type="ECO:0000256" key="12">
    <source>
        <dbReference type="SAM" id="Phobius"/>
    </source>
</evidence>
<dbReference type="RefSeq" id="WP_072718422.1">
    <property type="nucleotide sequence ID" value="NZ_LN889782.1"/>
</dbReference>
<comment type="catalytic activity">
    <reaction evidence="1">
        <text>ATP + protein L-histidine = ADP + protein N-phospho-L-histidine.</text>
        <dbReference type="EC" id="2.7.13.3"/>
    </reaction>
</comment>
<dbReference type="InterPro" id="IPR004358">
    <property type="entry name" value="Sig_transdc_His_kin-like_C"/>
</dbReference>
<dbReference type="Pfam" id="PF00512">
    <property type="entry name" value="HisKA"/>
    <property type="match status" value="1"/>
</dbReference>
<dbReference type="GO" id="GO:0005886">
    <property type="term" value="C:plasma membrane"/>
    <property type="evidence" value="ECO:0007669"/>
    <property type="project" value="TreeGrafter"/>
</dbReference>
<keyword evidence="12" id="KW-0472">Membrane</keyword>
<evidence type="ECO:0000256" key="3">
    <source>
        <dbReference type="ARBA" id="ARBA00006402"/>
    </source>
</evidence>
<dbReference type="Gene3D" id="6.10.340.10">
    <property type="match status" value="1"/>
</dbReference>
<comment type="subcellular location">
    <subcellularLocation>
        <location evidence="2">Membrane</location>
    </subcellularLocation>
</comment>
<keyword evidence="12" id="KW-0812">Transmembrane</keyword>
<dbReference type="Pfam" id="PF02518">
    <property type="entry name" value="HATPase_c"/>
    <property type="match status" value="2"/>
</dbReference>
<keyword evidence="11" id="KW-0175">Coiled coil</keyword>
<feature type="coiled-coil region" evidence="11">
    <location>
        <begin position="874"/>
        <end position="904"/>
    </location>
</feature>
<evidence type="ECO:0000256" key="8">
    <source>
        <dbReference type="ARBA" id="ARBA00023012"/>
    </source>
</evidence>
<feature type="modified residue" description="4-aspartylphosphate" evidence="10">
    <location>
        <position position="787"/>
    </location>
</feature>
<evidence type="ECO:0000256" key="6">
    <source>
        <dbReference type="ARBA" id="ARBA00022679"/>
    </source>
</evidence>
<reference evidence="17" key="1">
    <citation type="submission" date="2015-10" db="EMBL/GenBank/DDBJ databases">
        <authorList>
            <person name="Regsiter A."/>
            <person name="william w."/>
        </authorList>
    </citation>
    <scope>NUCLEOTIDE SEQUENCE [LARGE SCALE GENOMIC DNA]</scope>
</reference>
<dbReference type="STRING" id="671072.PL9214291196"/>
<protein>
    <recommendedName>
        <fullName evidence="9">Circadian input-output histidine kinase CikA</fullName>
        <ecNumber evidence="4">2.7.13.3</ecNumber>
    </recommendedName>
</protein>
<dbReference type="SUPFAM" id="SSF158472">
    <property type="entry name" value="HAMP domain-like"/>
    <property type="match status" value="1"/>
</dbReference>
<dbReference type="PROSITE" id="PS50110">
    <property type="entry name" value="RESPONSE_REGULATORY"/>
    <property type="match status" value="1"/>
</dbReference>
<dbReference type="CDD" id="cd16922">
    <property type="entry name" value="HATPase_EvgS-ArcB-TorS-like"/>
    <property type="match status" value="1"/>
</dbReference>
<dbReference type="SUPFAM" id="SSF52172">
    <property type="entry name" value="CheY-like"/>
    <property type="match status" value="1"/>
</dbReference>
<dbReference type="Pfam" id="PF00672">
    <property type="entry name" value="HAMP"/>
    <property type="match status" value="1"/>
</dbReference>
<evidence type="ECO:0000256" key="7">
    <source>
        <dbReference type="ARBA" id="ARBA00022777"/>
    </source>
</evidence>
<dbReference type="FunFam" id="3.30.565.10:FF:000010">
    <property type="entry name" value="Sensor histidine kinase RcsC"/>
    <property type="match status" value="1"/>
</dbReference>
<keyword evidence="17" id="KW-1185">Reference proteome</keyword>
<evidence type="ECO:0000259" key="14">
    <source>
        <dbReference type="PROSITE" id="PS50110"/>
    </source>
</evidence>
<keyword evidence="7 16" id="KW-0418">Kinase</keyword>
<dbReference type="PANTHER" id="PTHR43047">
    <property type="entry name" value="TWO-COMPONENT HISTIDINE PROTEIN KINASE"/>
    <property type="match status" value="1"/>
</dbReference>
<keyword evidence="5 10" id="KW-0597">Phosphoprotein</keyword>
<dbReference type="SMART" id="SM00387">
    <property type="entry name" value="HATPase_c"/>
    <property type="match status" value="2"/>
</dbReference>
<dbReference type="SMART" id="SM00304">
    <property type="entry name" value="HAMP"/>
    <property type="match status" value="1"/>
</dbReference>
<feature type="domain" description="Response regulatory" evidence="14">
    <location>
        <begin position="737"/>
        <end position="854"/>
    </location>
</feature>
<dbReference type="AlphaFoldDB" id="A0A1J1LGA8"/>
<dbReference type="Gene3D" id="3.30.565.10">
    <property type="entry name" value="Histidine kinase-like ATPase, C-terminal domain"/>
    <property type="match status" value="2"/>
</dbReference>